<proteinExistence type="predicted"/>
<reference evidence="2" key="1">
    <citation type="submission" date="2023-07" db="EMBL/GenBank/DDBJ databases">
        <title>Sorghum-associated microbial communities from plants grown in Nebraska, USA.</title>
        <authorList>
            <person name="Schachtman D."/>
        </authorList>
    </citation>
    <scope>NUCLEOTIDE SEQUENCE</scope>
    <source>
        <strain evidence="2">DS2114</strain>
    </source>
</reference>
<accession>A0AAE3Y501</accession>
<comment type="caution">
    <text evidence="2">The sequence shown here is derived from an EMBL/GenBank/DDBJ whole genome shotgun (WGS) entry which is preliminary data.</text>
</comment>
<evidence type="ECO:0000313" key="3">
    <source>
        <dbReference type="Proteomes" id="UP001184828"/>
    </source>
</evidence>
<feature type="domain" description="BON" evidence="1">
    <location>
        <begin position="64"/>
        <end position="132"/>
    </location>
</feature>
<sequence>MKERDRRGPLPLRAKDLRKTLELQRAGKVQTVRADSVGKERVANHAADVAARSPLFLERFEMNPDIQLRHEVFAQLNWDPAVCSCDVDVRVADGVVTLQGRLASEDLKSAVERAVRRAEGVKRIINQLTTAECANNG</sequence>
<dbReference type="SMART" id="SM00749">
    <property type="entry name" value="BON"/>
    <property type="match status" value="1"/>
</dbReference>
<evidence type="ECO:0000259" key="1">
    <source>
        <dbReference type="PROSITE" id="PS50914"/>
    </source>
</evidence>
<dbReference type="InterPro" id="IPR007055">
    <property type="entry name" value="BON_dom"/>
</dbReference>
<dbReference type="Pfam" id="PF04972">
    <property type="entry name" value="BON"/>
    <property type="match status" value="1"/>
</dbReference>
<dbReference type="Proteomes" id="UP001184828">
    <property type="component" value="Unassembled WGS sequence"/>
</dbReference>
<organism evidence="2 3">
    <name type="scientific">Variovorax paradoxus</name>
    <dbReference type="NCBI Taxonomy" id="34073"/>
    <lineage>
        <taxon>Bacteria</taxon>
        <taxon>Pseudomonadati</taxon>
        <taxon>Pseudomonadota</taxon>
        <taxon>Betaproteobacteria</taxon>
        <taxon>Burkholderiales</taxon>
        <taxon>Comamonadaceae</taxon>
        <taxon>Variovorax</taxon>
    </lineage>
</organism>
<dbReference type="Gene3D" id="3.30.1340.30">
    <property type="match status" value="1"/>
</dbReference>
<gene>
    <name evidence="2" type="ORF">J2738_005792</name>
</gene>
<dbReference type="AlphaFoldDB" id="A0AAE3Y501"/>
<evidence type="ECO:0000313" key="2">
    <source>
        <dbReference type="EMBL" id="MDR6429622.1"/>
    </source>
</evidence>
<protein>
    <recommendedName>
        <fullName evidence="1">BON domain-containing protein</fullName>
    </recommendedName>
</protein>
<dbReference type="RefSeq" id="WP_261380456.1">
    <property type="nucleotide sequence ID" value="NZ_JAUSRU010000010.1"/>
</dbReference>
<dbReference type="PROSITE" id="PS50914">
    <property type="entry name" value="BON"/>
    <property type="match status" value="1"/>
</dbReference>
<dbReference type="EMBL" id="JAVDQZ010000010">
    <property type="protein sequence ID" value="MDR6429622.1"/>
    <property type="molecule type" value="Genomic_DNA"/>
</dbReference>
<name>A0AAE3Y501_VARPD</name>
<dbReference type="InterPro" id="IPR014004">
    <property type="entry name" value="Transpt-assoc_nodulatn_dom_bac"/>
</dbReference>